<keyword evidence="5" id="KW-1278">Translocase</keyword>
<dbReference type="InterPro" id="IPR033945">
    <property type="entry name" value="Cyt_c_oxase_su3_dom"/>
</dbReference>
<dbReference type="GO" id="GO:0006123">
    <property type="term" value="P:mitochondrial electron transport, cytochrome c to oxygen"/>
    <property type="evidence" value="ECO:0007669"/>
    <property type="project" value="TreeGrafter"/>
</dbReference>
<feature type="transmembrane region" description="Helical" evidence="9">
    <location>
        <begin position="200"/>
        <end position="224"/>
    </location>
</feature>
<comment type="function">
    <text evidence="8">Component of the cytochrome c oxidase, the last enzyme in the mitochondrial electron transport chain which drives oxidative phosphorylation. The respiratory chain contains 3 multisubunit complexes succinate dehydrogenase (complex II, CII), ubiquinol-cytochrome c oxidoreductase (cytochrome b-c1 complex, complex III, CIII) and cytochrome c oxidase (complex IV, CIV), that cooperate to transfer electrons derived from NADH and succinate to molecular oxygen, creating an electrochemical gradient over the inner membrane that drives transmembrane transport and the ATP synthase. Cytochrome c oxidase is the component of the respiratory chain that catalyzes the reduction of oxygen to water. Electrons originating from reduced cytochrome c in the intermembrane space (IMS) are transferred via the dinuclear copper A center (CU(A)) of subunit 2 and heme A of subunit 1 to the active site in subunit 1, a binuclear center (BNC) formed by heme A3 and copper B (CU(B)). The BNC reduces molecular oxygen to 2 water molecules using 4 electrons from cytochrome c in the IMS and 4 protons from the mitochondrial matrix.</text>
</comment>
<comment type="subcellular location">
    <subcellularLocation>
        <location evidence="1">Membrane</location>
        <topology evidence="1">Multi-pass membrane protein</topology>
    </subcellularLocation>
</comment>
<feature type="transmembrane region" description="Helical" evidence="9">
    <location>
        <begin position="130"/>
        <end position="150"/>
    </location>
</feature>
<accession>Q2HJK8</accession>
<sequence>MGKFKSGFHPFHVVDLSPWPLVMSLSVFSLELNLYHFLNLSGSVVWMIESFFSSILVSALWWRDVIRESTFQGHHSEEVQKGLVLGVLLFICSEVMFFFSFFFGFLFSALCPDIEIGESWPPLGIEPLNFMMVPLMNTLILLSSGVSITWSHHSIMEGDWKNSLFGMVITVFLGFVFSFLQYEEYFSCSFTMADSVYGSFFFLMTGFHGIHVIVGVLFIMVSLFRTLVGHFSKSHHFGFEAAAWYWHFVDVVWLFLFVTVYWWGS</sequence>
<dbReference type="EMBL" id="AY968672">
    <property type="protein sequence ID" value="AAX53878.1"/>
    <property type="molecule type" value="Genomic_DNA"/>
</dbReference>
<dbReference type="GO" id="GO:0016020">
    <property type="term" value="C:membrane"/>
    <property type="evidence" value="ECO:0007669"/>
    <property type="project" value="UniProtKB-SubCell"/>
</dbReference>
<dbReference type="GO" id="GO:0004129">
    <property type="term" value="F:cytochrome-c oxidase activity"/>
    <property type="evidence" value="ECO:0007669"/>
    <property type="project" value="InterPro"/>
</dbReference>
<evidence type="ECO:0000256" key="1">
    <source>
        <dbReference type="ARBA" id="ARBA00004141"/>
    </source>
</evidence>
<feature type="domain" description="Heme-copper oxidase subunit III family profile" evidence="10">
    <location>
        <begin position="7"/>
        <end position="265"/>
    </location>
</feature>
<feature type="transmembrane region" description="Helical" evidence="9">
    <location>
        <begin position="162"/>
        <end position="180"/>
    </location>
</feature>
<proteinExistence type="inferred from homology"/>
<feature type="transmembrane region" description="Helical" evidence="9">
    <location>
        <begin position="83"/>
        <end position="110"/>
    </location>
</feature>
<dbReference type="InterPro" id="IPR000298">
    <property type="entry name" value="Cyt_c_oxidase-like_su3"/>
</dbReference>
<dbReference type="Gene3D" id="1.10.287.70">
    <property type="match status" value="1"/>
</dbReference>
<keyword evidence="7 9" id="KW-0472">Membrane</keyword>
<dbReference type="SUPFAM" id="SSF81452">
    <property type="entry name" value="Cytochrome c oxidase subunit III-like"/>
    <property type="match status" value="1"/>
</dbReference>
<protein>
    <recommendedName>
        <fullName evidence="3 8">Cytochrome c oxidase subunit 3</fullName>
    </recommendedName>
</protein>
<evidence type="ECO:0000256" key="8">
    <source>
        <dbReference type="RuleBase" id="RU003375"/>
    </source>
</evidence>
<evidence type="ECO:0000256" key="9">
    <source>
        <dbReference type="SAM" id="Phobius"/>
    </source>
</evidence>
<name>Q2HJK8_9NEOP</name>
<evidence type="ECO:0000256" key="3">
    <source>
        <dbReference type="ARBA" id="ARBA00015944"/>
    </source>
</evidence>
<feature type="transmembrane region" description="Helical" evidence="9">
    <location>
        <begin position="244"/>
        <end position="264"/>
    </location>
</feature>
<evidence type="ECO:0000313" key="11">
    <source>
        <dbReference type="EMBL" id="AAX53878.1"/>
    </source>
</evidence>
<evidence type="ECO:0000256" key="4">
    <source>
        <dbReference type="ARBA" id="ARBA00022692"/>
    </source>
</evidence>
<comment type="similarity">
    <text evidence="2 8">Belongs to the cytochrome c oxidase subunit 3 family.</text>
</comment>
<organism evidence="11">
    <name type="scientific">Campanulotes compar</name>
    <name type="common">small pigeon louse</name>
    <dbReference type="NCBI Taxonomy" id="135595"/>
    <lineage>
        <taxon>Eukaryota</taxon>
        <taxon>Metazoa</taxon>
        <taxon>Ecdysozoa</taxon>
        <taxon>Arthropoda</taxon>
        <taxon>Hexapoda</taxon>
        <taxon>Insecta</taxon>
        <taxon>Pterygota</taxon>
        <taxon>Neoptera</taxon>
        <taxon>Paraneoptera</taxon>
        <taxon>Psocodea</taxon>
        <taxon>Troctomorpha</taxon>
        <taxon>Phthiraptera</taxon>
        <taxon>Ischnocera</taxon>
        <taxon>Philopteridae</taxon>
        <taxon>Campanulotes</taxon>
    </lineage>
</organism>
<reference evidence="11" key="1">
    <citation type="journal article" date="2006" name="Insect Mol. Biol.">
        <title>Extraordinary number of gene rearrangements in the mitochondrial genomes of lice (Phthiraptera: Insecta).</title>
        <authorList>
            <person name="Covacin C."/>
            <person name="Shao R."/>
            <person name="Cameron S."/>
            <person name="Barker S.C."/>
        </authorList>
    </citation>
    <scope>NUCLEOTIDE SEQUENCE</scope>
</reference>
<dbReference type="AlphaFoldDB" id="Q2HJK8"/>
<keyword evidence="6 9" id="KW-1133">Transmembrane helix</keyword>
<evidence type="ECO:0000256" key="6">
    <source>
        <dbReference type="ARBA" id="ARBA00022989"/>
    </source>
</evidence>
<dbReference type="InterPro" id="IPR013833">
    <property type="entry name" value="Cyt_c_oxidase_su3_a-hlx"/>
</dbReference>
<keyword evidence="8 11" id="KW-0496">Mitochondrion</keyword>
<evidence type="ECO:0000256" key="2">
    <source>
        <dbReference type="ARBA" id="ARBA00010581"/>
    </source>
</evidence>
<keyword evidence="4 8" id="KW-0812">Transmembrane</keyword>
<dbReference type="Gene3D" id="1.20.120.80">
    <property type="entry name" value="Cytochrome c oxidase, subunit III, four-helix bundle"/>
    <property type="match status" value="1"/>
</dbReference>
<dbReference type="InterPro" id="IPR035973">
    <property type="entry name" value="Cyt_c_oxidase_su3-like_sf"/>
</dbReference>
<dbReference type="PANTHER" id="PTHR11403">
    <property type="entry name" value="CYTOCHROME C OXIDASE SUBUNIT III"/>
    <property type="match status" value="1"/>
</dbReference>
<dbReference type="Pfam" id="PF00510">
    <property type="entry name" value="COX3"/>
    <property type="match status" value="1"/>
</dbReference>
<dbReference type="GO" id="GO:0005739">
    <property type="term" value="C:mitochondrion"/>
    <property type="evidence" value="ECO:0007669"/>
    <property type="project" value="TreeGrafter"/>
</dbReference>
<dbReference type="FunFam" id="1.20.120.80:FF:000002">
    <property type="entry name" value="Cytochrome c oxidase subunit 3"/>
    <property type="match status" value="1"/>
</dbReference>
<dbReference type="PANTHER" id="PTHR11403:SF7">
    <property type="entry name" value="CYTOCHROME C OXIDASE SUBUNIT 3"/>
    <property type="match status" value="1"/>
</dbReference>
<dbReference type="CDD" id="cd01665">
    <property type="entry name" value="Cyt_c_Oxidase_III"/>
    <property type="match status" value="1"/>
</dbReference>
<feature type="transmembrane region" description="Helical" evidence="9">
    <location>
        <begin position="44"/>
        <end position="62"/>
    </location>
</feature>
<evidence type="ECO:0000256" key="5">
    <source>
        <dbReference type="ARBA" id="ARBA00022967"/>
    </source>
</evidence>
<geneLocation type="mitochondrion" evidence="11"/>
<evidence type="ECO:0000256" key="7">
    <source>
        <dbReference type="ARBA" id="ARBA00023136"/>
    </source>
</evidence>
<dbReference type="PROSITE" id="PS50253">
    <property type="entry name" value="COX3"/>
    <property type="match status" value="1"/>
</dbReference>
<evidence type="ECO:0000259" key="10">
    <source>
        <dbReference type="PROSITE" id="PS50253"/>
    </source>
</evidence>
<dbReference type="InterPro" id="IPR024791">
    <property type="entry name" value="Cyt_c/ubiquinol_Oxase_su3"/>
</dbReference>